<dbReference type="EMBL" id="JRHX01000033">
    <property type="protein sequence ID" value="KXZ71697.1"/>
    <property type="molecule type" value="Genomic_DNA"/>
</dbReference>
<evidence type="ECO:0000313" key="2">
    <source>
        <dbReference type="Proteomes" id="UP000075544"/>
    </source>
</evidence>
<dbReference type="Proteomes" id="UP000075544">
    <property type="component" value="Unassembled WGS sequence"/>
</dbReference>
<comment type="caution">
    <text evidence="1">The sequence shown here is derived from an EMBL/GenBank/DDBJ whole genome shotgun (WGS) entry which is preliminary data.</text>
</comment>
<proteinExistence type="predicted"/>
<dbReference type="PATRIC" id="fig|52133.19.peg.1079"/>
<name>A0A150HX25_9GAMM</name>
<dbReference type="AlphaFoldDB" id="A0A150HX25"/>
<gene>
    <name evidence="1" type="ORF">AVENLUH13518_01058</name>
</gene>
<evidence type="ECO:0000313" key="1">
    <source>
        <dbReference type="EMBL" id="KXZ71697.1"/>
    </source>
</evidence>
<accession>A0A150HX25</accession>
<organism evidence="1 2">
    <name type="scientific">Acinetobacter venetianus</name>
    <dbReference type="NCBI Taxonomy" id="52133"/>
    <lineage>
        <taxon>Bacteria</taxon>
        <taxon>Pseudomonadati</taxon>
        <taxon>Pseudomonadota</taxon>
        <taxon>Gammaproteobacteria</taxon>
        <taxon>Moraxellales</taxon>
        <taxon>Moraxellaceae</taxon>
        <taxon>Acinetobacter</taxon>
    </lineage>
</organism>
<reference evidence="1 2" key="1">
    <citation type="journal article" date="2016" name="Sci. Rep.">
        <title>Genomic and phenotypic characterization of the species Acinetobacter venetianus.</title>
        <authorList>
            <person name="Fondi M."/>
            <person name="Maida I."/>
            <person name="Perrin E."/>
            <person name="Orlandini V."/>
            <person name="La Torre L."/>
            <person name="Bosi E."/>
            <person name="Negroni A."/>
            <person name="Zanaroli G."/>
            <person name="Fava F."/>
            <person name="Decorosi F."/>
            <person name="Giovannetti L."/>
            <person name="Viti C."/>
            <person name="Vaneechoutte M."/>
            <person name="Dijkshoorn L."/>
            <person name="Fani R."/>
        </authorList>
    </citation>
    <scope>NUCLEOTIDE SEQUENCE [LARGE SCALE GENOMIC DNA]</scope>
    <source>
        <strain evidence="1 2">LUH13518</strain>
    </source>
</reference>
<protein>
    <submittedName>
        <fullName evidence="1">Uncharacterized protein</fullName>
    </submittedName>
</protein>
<sequence>MLHKYTINSDFQAYLDDFDDAAYELIWTYYCSSSLYNRTSSLTLPSIERIKQDVIEYFHNSKIGLTELQKSHLIVKNRLISKEDINWIINADIRLIIWLDKEIFKLNNLNYLIDPIQIPNTNPNYNDLKRSLKSQLPYTITPTLQLEHFLSNEYIYFTPNIKKHFLNKYPLYTIDNITNKLNHINKSIESKLIEIHRLETKWKNTKTPDNLIKWIDRDNKEQLNWAVNYLLKMQPESSYLRNIDLIDNYYFILICFDQYHYNHPLERQIFIEKMKKTWSQKKFRDAGKTKKPHHLPLTKATVTQLQKLARIKNMKEHQIIELLVDEAFHNEAISNGKEIF</sequence>
<dbReference type="RefSeq" id="WP_061524272.1">
    <property type="nucleotide sequence ID" value="NZ_JRHX01000033.1"/>
</dbReference>